<accession>A0A1G2ELI3</accession>
<name>A0A1G2ELI3_9BACT</name>
<evidence type="ECO:0000256" key="2">
    <source>
        <dbReference type="SAM" id="Phobius"/>
    </source>
</evidence>
<evidence type="ECO:0000313" key="4">
    <source>
        <dbReference type="EMBL" id="OGZ26643.1"/>
    </source>
</evidence>
<evidence type="ECO:0000313" key="5">
    <source>
        <dbReference type="Proteomes" id="UP000177740"/>
    </source>
</evidence>
<keyword evidence="2" id="KW-0812">Transmembrane</keyword>
<dbReference type="AlphaFoldDB" id="A0A1G2ELI3"/>
<dbReference type="Pfam" id="PF14257">
    <property type="entry name" value="DUF4349"/>
    <property type="match status" value="1"/>
</dbReference>
<comment type="caution">
    <text evidence="4">The sequence shown here is derived from an EMBL/GenBank/DDBJ whole genome shotgun (WGS) entry which is preliminary data.</text>
</comment>
<keyword evidence="2" id="KW-1133">Transmembrane helix</keyword>
<protein>
    <recommendedName>
        <fullName evidence="3">DUF4349 domain-containing protein</fullName>
    </recommendedName>
</protein>
<feature type="domain" description="DUF4349" evidence="3">
    <location>
        <begin position="85"/>
        <end position="294"/>
    </location>
</feature>
<feature type="transmembrane region" description="Helical" evidence="2">
    <location>
        <begin position="276"/>
        <end position="297"/>
    </location>
</feature>
<feature type="transmembrane region" description="Helical" evidence="2">
    <location>
        <begin position="15"/>
        <end position="32"/>
    </location>
</feature>
<evidence type="ECO:0000256" key="1">
    <source>
        <dbReference type="SAM" id="Coils"/>
    </source>
</evidence>
<reference evidence="4 5" key="1">
    <citation type="journal article" date="2016" name="Nat. Commun.">
        <title>Thousands of microbial genomes shed light on interconnected biogeochemical processes in an aquifer system.</title>
        <authorList>
            <person name="Anantharaman K."/>
            <person name="Brown C.T."/>
            <person name="Hug L.A."/>
            <person name="Sharon I."/>
            <person name="Castelle C.J."/>
            <person name="Probst A.J."/>
            <person name="Thomas B.C."/>
            <person name="Singh A."/>
            <person name="Wilkins M.J."/>
            <person name="Karaoz U."/>
            <person name="Brodie E.L."/>
            <person name="Williams K.H."/>
            <person name="Hubbard S.S."/>
            <person name="Banfield J.F."/>
        </authorList>
    </citation>
    <scope>NUCLEOTIDE SEQUENCE [LARGE SCALE GENOMIC DNA]</scope>
</reference>
<organism evidence="4 5">
    <name type="scientific">Candidatus Nealsonbacteria bacterium RIFOXYB1_FULL_40_15</name>
    <dbReference type="NCBI Taxonomy" id="1801677"/>
    <lineage>
        <taxon>Bacteria</taxon>
        <taxon>Candidatus Nealsoniibacteriota</taxon>
    </lineage>
</organism>
<gene>
    <name evidence="4" type="ORF">A2365_00950</name>
</gene>
<dbReference type="STRING" id="1801677.A2365_00950"/>
<evidence type="ECO:0000259" key="3">
    <source>
        <dbReference type="Pfam" id="PF14257"/>
    </source>
</evidence>
<proteinExistence type="predicted"/>
<sequence length="310" mass="34756">MDAVPVKDNNSNRKILLFIAGVVVLYVALNLYKSFFGVSLRSFSIPSTTPSYKYSDIGTASLSAPSGYSPEMSLESSVQDSSGTRMVVQTSNLSLLVKDVKDSGDKVLGYTKENGGYMVSTSFNRPTESPYATITIRVPSEKFEDALNYFRSLAIKVANENIQGSDVTDQYEDIEEHLATLTKTKTRLEAIMDMTNDVSEIIRVQKEIISLQTQIDSLIGRKQAIEEEVAMTKITVYLSTDELSLPYTPDEKFRPNVVFKLAVRSLLGTFKGIGEMLIWVAVYSLIWIPAIIIYKLVKKWRMKNKLHNKN</sequence>
<keyword evidence="1" id="KW-0175">Coiled coil</keyword>
<dbReference type="InterPro" id="IPR025645">
    <property type="entry name" value="DUF4349"/>
</dbReference>
<dbReference type="EMBL" id="MHMM01000018">
    <property type="protein sequence ID" value="OGZ26643.1"/>
    <property type="molecule type" value="Genomic_DNA"/>
</dbReference>
<keyword evidence="2" id="KW-0472">Membrane</keyword>
<feature type="coiled-coil region" evidence="1">
    <location>
        <begin position="171"/>
        <end position="228"/>
    </location>
</feature>
<dbReference type="Proteomes" id="UP000177740">
    <property type="component" value="Unassembled WGS sequence"/>
</dbReference>